<name>A0A0F9IC16_9ZZZZ</name>
<gene>
    <name evidence="1" type="ORF">LCGC14_1599440</name>
</gene>
<comment type="caution">
    <text evidence="1">The sequence shown here is derived from an EMBL/GenBank/DDBJ whole genome shotgun (WGS) entry which is preliminary data.</text>
</comment>
<feature type="non-terminal residue" evidence="1">
    <location>
        <position position="1"/>
    </location>
</feature>
<proteinExistence type="predicted"/>
<dbReference type="EMBL" id="LAZR01012808">
    <property type="protein sequence ID" value="KKM25002.1"/>
    <property type="molecule type" value="Genomic_DNA"/>
</dbReference>
<reference evidence="1" key="1">
    <citation type="journal article" date="2015" name="Nature">
        <title>Complex archaea that bridge the gap between prokaryotes and eukaryotes.</title>
        <authorList>
            <person name="Spang A."/>
            <person name="Saw J.H."/>
            <person name="Jorgensen S.L."/>
            <person name="Zaremba-Niedzwiedzka K."/>
            <person name="Martijn J."/>
            <person name="Lind A.E."/>
            <person name="van Eijk R."/>
            <person name="Schleper C."/>
            <person name="Guy L."/>
            <person name="Ettema T.J."/>
        </authorList>
    </citation>
    <scope>NUCLEOTIDE SEQUENCE</scope>
</reference>
<protein>
    <submittedName>
        <fullName evidence="1">Uncharacterized protein</fullName>
    </submittedName>
</protein>
<dbReference type="AlphaFoldDB" id="A0A0F9IC16"/>
<accession>A0A0F9IC16</accession>
<evidence type="ECO:0000313" key="1">
    <source>
        <dbReference type="EMBL" id="KKM25002.1"/>
    </source>
</evidence>
<organism evidence="1">
    <name type="scientific">marine sediment metagenome</name>
    <dbReference type="NCBI Taxonomy" id="412755"/>
    <lineage>
        <taxon>unclassified sequences</taxon>
        <taxon>metagenomes</taxon>
        <taxon>ecological metagenomes</taxon>
    </lineage>
</organism>
<sequence length="237" mass="26563">GLARALPMVPGIGQAVGETVRKSYARWDRRLPDGRVPVYTGQGQLKGYFSDTQLLGQAFGLGNVSGAQESGLSKYLLGQRDTVREMKREYMEALSQNDPAHAMRLKQQYEHMYPGMGGLPVKKSDIRALHMRQDVTRLERILETMPSELRGEFQAVIATTFGLNYPGILGMQQPGLEAGSTIRLRSPYRHRRRGGTTGRVSQGLHGVHLREKLKREGIDISDDANRRGIYYGRGPYY</sequence>